<dbReference type="OrthoDB" id="10050321at2759"/>
<evidence type="ECO:0000256" key="7">
    <source>
        <dbReference type="RuleBase" id="RU368041"/>
    </source>
</evidence>
<feature type="signal peptide" evidence="8">
    <location>
        <begin position="1"/>
        <end position="21"/>
    </location>
</feature>
<feature type="chain" id="PRO_5040268105" description="Sodium/potassium-transporting ATPase subunit beta-1-interacting protein" evidence="8">
    <location>
        <begin position="22"/>
        <end position="93"/>
    </location>
</feature>
<evidence type="ECO:0000256" key="4">
    <source>
        <dbReference type="ARBA" id="ARBA00022692"/>
    </source>
</evidence>
<evidence type="ECO:0000256" key="2">
    <source>
        <dbReference type="ARBA" id="ARBA00006364"/>
    </source>
</evidence>
<dbReference type="GO" id="GO:0002028">
    <property type="term" value="P:regulation of sodium ion transport"/>
    <property type="evidence" value="ECO:0007669"/>
    <property type="project" value="UniProtKB-UniRule"/>
</dbReference>
<dbReference type="Proteomes" id="UP001152622">
    <property type="component" value="Chromosome 3"/>
</dbReference>
<gene>
    <name evidence="9" type="ORF">SKAU_G00107240</name>
</gene>
<evidence type="ECO:0000256" key="1">
    <source>
        <dbReference type="ARBA" id="ARBA00004651"/>
    </source>
</evidence>
<keyword evidence="6" id="KW-0472">Membrane</keyword>
<comment type="caution">
    <text evidence="9">The sequence shown here is derived from an EMBL/GenBank/DDBJ whole genome shotgun (WGS) entry which is preliminary data.</text>
</comment>
<dbReference type="Pfam" id="PF05640">
    <property type="entry name" value="NKAIN"/>
    <property type="match status" value="1"/>
</dbReference>
<keyword evidence="10" id="KW-1185">Reference proteome</keyword>
<dbReference type="GO" id="GO:0005886">
    <property type="term" value="C:plasma membrane"/>
    <property type="evidence" value="ECO:0007669"/>
    <property type="project" value="UniProtKB-SubCell"/>
</dbReference>
<evidence type="ECO:0000313" key="10">
    <source>
        <dbReference type="Proteomes" id="UP001152622"/>
    </source>
</evidence>
<accession>A0A9Q1J804</accession>
<organism evidence="9 10">
    <name type="scientific">Synaphobranchus kaupii</name>
    <name type="common">Kaup's arrowtooth eel</name>
    <dbReference type="NCBI Taxonomy" id="118154"/>
    <lineage>
        <taxon>Eukaryota</taxon>
        <taxon>Metazoa</taxon>
        <taxon>Chordata</taxon>
        <taxon>Craniata</taxon>
        <taxon>Vertebrata</taxon>
        <taxon>Euteleostomi</taxon>
        <taxon>Actinopterygii</taxon>
        <taxon>Neopterygii</taxon>
        <taxon>Teleostei</taxon>
        <taxon>Anguilliformes</taxon>
        <taxon>Synaphobranchidae</taxon>
        <taxon>Synaphobranchus</taxon>
    </lineage>
</organism>
<sequence length="93" mass="10445">MGCCSGRCTLIFLCIFQLMVALERQVFDFLGVPVGTYPGQLLPHYHRHPGPLWHHPIQTTLHCGVCYLDSTLGGMERFRYLLLPGSGRSLQGE</sequence>
<comment type="similarity">
    <text evidence="2 7">Belongs to the NKAIN family.</text>
</comment>
<dbReference type="InterPro" id="IPR008516">
    <property type="entry name" value="Na/K-Atpase_Interacting"/>
</dbReference>
<evidence type="ECO:0000256" key="6">
    <source>
        <dbReference type="ARBA" id="ARBA00023136"/>
    </source>
</evidence>
<dbReference type="AlphaFoldDB" id="A0A9Q1J804"/>
<keyword evidence="4" id="KW-0812">Transmembrane</keyword>
<keyword evidence="8" id="KW-0732">Signal</keyword>
<evidence type="ECO:0000256" key="3">
    <source>
        <dbReference type="ARBA" id="ARBA00022475"/>
    </source>
</evidence>
<comment type="subcellular location">
    <subcellularLocation>
        <location evidence="1 7">Cell membrane</location>
        <topology evidence="1 7">Multi-pass membrane protein</topology>
    </subcellularLocation>
</comment>
<protein>
    <recommendedName>
        <fullName evidence="7">Sodium/potassium-transporting ATPase subunit beta-1-interacting protein</fullName>
        <shortName evidence="7">Na(+)/K(+)-transporting ATPase subunit beta-1-interacting protein</shortName>
    </recommendedName>
</protein>
<proteinExistence type="inferred from homology"/>
<evidence type="ECO:0000256" key="8">
    <source>
        <dbReference type="SAM" id="SignalP"/>
    </source>
</evidence>
<evidence type="ECO:0000313" key="9">
    <source>
        <dbReference type="EMBL" id="KAJ8370696.1"/>
    </source>
</evidence>
<keyword evidence="3 7" id="KW-1003">Cell membrane</keyword>
<reference evidence="9" key="1">
    <citation type="journal article" date="2023" name="Science">
        <title>Genome structures resolve the early diversification of teleost fishes.</title>
        <authorList>
            <person name="Parey E."/>
            <person name="Louis A."/>
            <person name="Montfort J."/>
            <person name="Bouchez O."/>
            <person name="Roques C."/>
            <person name="Iampietro C."/>
            <person name="Lluch J."/>
            <person name="Castinel A."/>
            <person name="Donnadieu C."/>
            <person name="Desvignes T."/>
            <person name="Floi Bucao C."/>
            <person name="Jouanno E."/>
            <person name="Wen M."/>
            <person name="Mejri S."/>
            <person name="Dirks R."/>
            <person name="Jansen H."/>
            <person name="Henkel C."/>
            <person name="Chen W.J."/>
            <person name="Zahm M."/>
            <person name="Cabau C."/>
            <person name="Klopp C."/>
            <person name="Thompson A.W."/>
            <person name="Robinson-Rechavi M."/>
            <person name="Braasch I."/>
            <person name="Lecointre G."/>
            <person name="Bobe J."/>
            <person name="Postlethwait J.H."/>
            <person name="Berthelot C."/>
            <person name="Roest Crollius H."/>
            <person name="Guiguen Y."/>
        </authorList>
    </citation>
    <scope>NUCLEOTIDE SEQUENCE</scope>
    <source>
        <strain evidence="9">WJC10195</strain>
    </source>
</reference>
<evidence type="ECO:0000256" key="5">
    <source>
        <dbReference type="ARBA" id="ARBA00022989"/>
    </source>
</evidence>
<dbReference type="EMBL" id="JAINUF010000003">
    <property type="protein sequence ID" value="KAJ8370696.1"/>
    <property type="molecule type" value="Genomic_DNA"/>
</dbReference>
<name>A0A9Q1J804_SYNKA</name>
<keyword evidence="5" id="KW-1133">Transmembrane helix</keyword>